<keyword evidence="1" id="KW-1185">Reference proteome</keyword>
<accession>A0A914QVL6</accession>
<proteinExistence type="predicted"/>
<protein>
    <submittedName>
        <fullName evidence="2">Uncharacterized protein</fullName>
    </submittedName>
</protein>
<reference evidence="2" key="1">
    <citation type="submission" date="2022-11" db="UniProtKB">
        <authorList>
            <consortium name="WormBaseParasite"/>
        </authorList>
    </citation>
    <scope>IDENTIFICATION</scope>
</reference>
<dbReference type="WBParaSite" id="PDA_v2.g7798.t1">
    <property type="protein sequence ID" value="PDA_v2.g7798.t1"/>
    <property type="gene ID" value="PDA_v2.g7798"/>
</dbReference>
<evidence type="ECO:0000313" key="2">
    <source>
        <dbReference type="WBParaSite" id="PDA_v2.g7798.t1"/>
    </source>
</evidence>
<sequence length="197" mass="23048">MALSSPQVRFSGPHRPQQWSLPDNTIYYITTNPLSAKVYQKLTKTCKYFYSKNPITVCAELNSNSEENKKDEDKEFLLWLEQNAFDFNCRWEDGIRKFIDLNTIPDKLWITDNIEIFDTDLTEKQNLISFIFPKIYRCDIKSLCLQDQNISFSQFLFLSSNVESLHFGNVIVKNKDENIVSLEKLVETAVKIQTLKL</sequence>
<name>A0A914QVL6_9BILA</name>
<evidence type="ECO:0000313" key="1">
    <source>
        <dbReference type="Proteomes" id="UP000887578"/>
    </source>
</evidence>
<organism evidence="1 2">
    <name type="scientific">Panagrolaimus davidi</name>
    <dbReference type="NCBI Taxonomy" id="227884"/>
    <lineage>
        <taxon>Eukaryota</taxon>
        <taxon>Metazoa</taxon>
        <taxon>Ecdysozoa</taxon>
        <taxon>Nematoda</taxon>
        <taxon>Chromadorea</taxon>
        <taxon>Rhabditida</taxon>
        <taxon>Tylenchina</taxon>
        <taxon>Panagrolaimomorpha</taxon>
        <taxon>Panagrolaimoidea</taxon>
        <taxon>Panagrolaimidae</taxon>
        <taxon>Panagrolaimus</taxon>
    </lineage>
</organism>
<dbReference type="AlphaFoldDB" id="A0A914QVL6"/>
<dbReference type="Proteomes" id="UP000887578">
    <property type="component" value="Unplaced"/>
</dbReference>